<dbReference type="Proteomes" id="UP000521943">
    <property type="component" value="Unassembled WGS sequence"/>
</dbReference>
<proteinExistence type="predicted"/>
<comment type="caution">
    <text evidence="1">The sequence shown here is derived from an EMBL/GenBank/DDBJ whole genome shotgun (WGS) entry which is preliminary data.</text>
</comment>
<dbReference type="InterPro" id="IPR032675">
    <property type="entry name" value="LRR_dom_sf"/>
</dbReference>
<dbReference type="Gene3D" id="3.80.10.10">
    <property type="entry name" value="Ribonuclease Inhibitor"/>
    <property type="match status" value="1"/>
</dbReference>
<sequence length="206" mass="22808">MSFHDLATELIEHFCAYLAPSDLRAVARVCRLHQAIAYRIIYQDVHINTRTLPVVLILASNPHLARMVRTLMIVFDGCAAIRPSHCQQIATVLADMRELTSLSIVTSPSHASTILSTGPDAFFPRLTSLHISGLRDYHVAIRFLGKSPNLSSLGFGQDIPELAHALPCTYRPRAGCTRLRFDPVISRRVGSSGLGPQRLCTYLPTY</sequence>
<reference evidence="1 2" key="1">
    <citation type="submission" date="2020-07" db="EMBL/GenBank/DDBJ databases">
        <title>Comparative genomics of pyrophilous fungi reveals a link between fire events and developmental genes.</title>
        <authorList>
            <consortium name="DOE Joint Genome Institute"/>
            <person name="Steindorff A.S."/>
            <person name="Carver A."/>
            <person name="Calhoun S."/>
            <person name="Stillman K."/>
            <person name="Liu H."/>
            <person name="Lipzen A."/>
            <person name="Pangilinan J."/>
            <person name="Labutti K."/>
            <person name="Bruns T.D."/>
            <person name="Grigoriev I.V."/>
        </authorList>
    </citation>
    <scope>NUCLEOTIDE SEQUENCE [LARGE SCALE GENOMIC DNA]</scope>
    <source>
        <strain evidence="1 2">CBS 144469</strain>
    </source>
</reference>
<keyword evidence="2" id="KW-1185">Reference proteome</keyword>
<dbReference type="CDD" id="cd09917">
    <property type="entry name" value="F-box_SF"/>
    <property type="match status" value="1"/>
</dbReference>
<organism evidence="1 2">
    <name type="scientific">Ephemerocybe angulata</name>
    <dbReference type="NCBI Taxonomy" id="980116"/>
    <lineage>
        <taxon>Eukaryota</taxon>
        <taxon>Fungi</taxon>
        <taxon>Dikarya</taxon>
        <taxon>Basidiomycota</taxon>
        <taxon>Agaricomycotina</taxon>
        <taxon>Agaricomycetes</taxon>
        <taxon>Agaricomycetidae</taxon>
        <taxon>Agaricales</taxon>
        <taxon>Agaricineae</taxon>
        <taxon>Psathyrellaceae</taxon>
        <taxon>Ephemerocybe</taxon>
    </lineage>
</organism>
<name>A0A8H6HS01_9AGAR</name>
<protein>
    <recommendedName>
        <fullName evidence="3">F-box domain-containing protein</fullName>
    </recommendedName>
</protein>
<feature type="non-terminal residue" evidence="1">
    <location>
        <position position="206"/>
    </location>
</feature>
<dbReference type="AlphaFoldDB" id="A0A8H6HS01"/>
<dbReference type="EMBL" id="JACGCI010000051">
    <property type="protein sequence ID" value="KAF6751287.1"/>
    <property type="molecule type" value="Genomic_DNA"/>
</dbReference>
<evidence type="ECO:0000313" key="2">
    <source>
        <dbReference type="Proteomes" id="UP000521943"/>
    </source>
</evidence>
<dbReference type="OrthoDB" id="613763at2759"/>
<evidence type="ECO:0000313" key="1">
    <source>
        <dbReference type="EMBL" id="KAF6751287.1"/>
    </source>
</evidence>
<evidence type="ECO:0008006" key="3">
    <source>
        <dbReference type="Google" id="ProtNLM"/>
    </source>
</evidence>
<accession>A0A8H6HS01</accession>
<gene>
    <name evidence="1" type="ORF">DFP72DRAFT_907994</name>
</gene>